<keyword evidence="3" id="KW-1185">Reference proteome</keyword>
<dbReference type="STRING" id="1192034.CAP_5252"/>
<dbReference type="Pfam" id="PF12059">
    <property type="entry name" value="DUF3540"/>
    <property type="match status" value="1"/>
</dbReference>
<accession>A0A017T481</accession>
<dbReference type="Proteomes" id="UP000019678">
    <property type="component" value="Unassembled WGS sequence"/>
</dbReference>
<gene>
    <name evidence="2" type="ORF">CAP_5252</name>
</gene>
<proteinExistence type="predicted"/>
<evidence type="ECO:0000256" key="1">
    <source>
        <dbReference type="SAM" id="MobiDB-lite"/>
    </source>
</evidence>
<dbReference type="InterPro" id="IPR021927">
    <property type="entry name" value="DUF3540"/>
</dbReference>
<dbReference type="EMBL" id="ASRX01000042">
    <property type="protein sequence ID" value="EYF03822.1"/>
    <property type="molecule type" value="Genomic_DNA"/>
</dbReference>
<evidence type="ECO:0000313" key="2">
    <source>
        <dbReference type="EMBL" id="EYF03822.1"/>
    </source>
</evidence>
<feature type="region of interest" description="Disordered" evidence="1">
    <location>
        <begin position="1"/>
        <end position="28"/>
    </location>
</feature>
<reference evidence="2 3" key="1">
    <citation type="submission" date="2013-05" db="EMBL/GenBank/DDBJ databases">
        <title>Genome assembly of Chondromyces apiculatus DSM 436.</title>
        <authorList>
            <person name="Sharma G."/>
            <person name="Khatri I."/>
            <person name="Kaur C."/>
            <person name="Mayilraj S."/>
            <person name="Subramanian S."/>
        </authorList>
    </citation>
    <scope>NUCLEOTIDE SEQUENCE [LARGE SCALE GENOMIC DNA]</scope>
    <source>
        <strain evidence="2 3">DSM 436</strain>
    </source>
</reference>
<evidence type="ECO:0008006" key="4">
    <source>
        <dbReference type="Google" id="ProtNLM"/>
    </source>
</evidence>
<dbReference type="AlphaFoldDB" id="A0A017T481"/>
<organism evidence="2 3">
    <name type="scientific">Chondromyces apiculatus DSM 436</name>
    <dbReference type="NCBI Taxonomy" id="1192034"/>
    <lineage>
        <taxon>Bacteria</taxon>
        <taxon>Pseudomonadati</taxon>
        <taxon>Myxococcota</taxon>
        <taxon>Polyangia</taxon>
        <taxon>Polyangiales</taxon>
        <taxon>Polyangiaceae</taxon>
        <taxon>Chondromyces</taxon>
    </lineage>
</organism>
<name>A0A017T481_9BACT</name>
<comment type="caution">
    <text evidence="2">The sequence shown here is derived from an EMBL/GenBank/DDBJ whole genome shotgun (WGS) entry which is preliminary data.</text>
</comment>
<sequence length="199" mass="21120">MSGAAPSPENTPMSAAIALSPAPTPTLTPAPEHELATLADGERVVLREGGVEISDRAGRLLVRYVNGSAEIAAPAGDLILAAPGGRVVVRAETEVEVEAPKLKVRAEDAEVTTGEVTVVARRIATTAQAVVQQVERFELTATKIVERARDTFRDVTDLAQTRAGRARTIVEDVCSIYARRTALVSREDTSIDGRRVLLG</sequence>
<dbReference type="eggNOG" id="ENOG5031GK9">
    <property type="taxonomic scope" value="Bacteria"/>
</dbReference>
<evidence type="ECO:0000313" key="3">
    <source>
        <dbReference type="Proteomes" id="UP000019678"/>
    </source>
</evidence>
<protein>
    <recommendedName>
        <fullName evidence="4">DUF3540 domain-containing protein</fullName>
    </recommendedName>
</protein>